<dbReference type="Gene3D" id="3.40.50.2000">
    <property type="entry name" value="Glycogen Phosphorylase B"/>
    <property type="match status" value="1"/>
</dbReference>
<dbReference type="AlphaFoldDB" id="A0A7R9QD21"/>
<feature type="non-terminal residue" evidence="1">
    <location>
        <position position="310"/>
    </location>
</feature>
<dbReference type="SUPFAM" id="SSF53756">
    <property type="entry name" value="UDP-Glycosyltransferase/glycogen phosphorylase"/>
    <property type="match status" value="1"/>
</dbReference>
<dbReference type="EMBL" id="CAJPIZ010023256">
    <property type="protein sequence ID" value="CAG2118170.1"/>
    <property type="molecule type" value="Genomic_DNA"/>
</dbReference>
<accession>A0A7R9QD21</accession>
<proteinExistence type="predicted"/>
<evidence type="ECO:0008006" key="3">
    <source>
        <dbReference type="Google" id="ProtNLM"/>
    </source>
</evidence>
<dbReference type="EMBL" id="OC877831">
    <property type="protein sequence ID" value="CAD7640250.1"/>
    <property type="molecule type" value="Genomic_DNA"/>
</dbReference>
<reference evidence="1" key="1">
    <citation type="submission" date="2020-11" db="EMBL/GenBank/DDBJ databases">
        <authorList>
            <person name="Tran Van P."/>
        </authorList>
    </citation>
    <scope>NUCLEOTIDE SEQUENCE</scope>
</reference>
<keyword evidence="2" id="KW-1185">Reference proteome</keyword>
<organism evidence="1">
    <name type="scientific">Medioppia subpectinata</name>
    <dbReference type="NCBI Taxonomy" id="1979941"/>
    <lineage>
        <taxon>Eukaryota</taxon>
        <taxon>Metazoa</taxon>
        <taxon>Ecdysozoa</taxon>
        <taxon>Arthropoda</taxon>
        <taxon>Chelicerata</taxon>
        <taxon>Arachnida</taxon>
        <taxon>Acari</taxon>
        <taxon>Acariformes</taxon>
        <taxon>Sarcoptiformes</taxon>
        <taxon>Oribatida</taxon>
        <taxon>Brachypylina</taxon>
        <taxon>Oppioidea</taxon>
        <taxon>Oppiidae</taxon>
        <taxon>Medioppia</taxon>
    </lineage>
</organism>
<dbReference type="OrthoDB" id="5835829at2759"/>
<name>A0A7R9QD21_9ACAR</name>
<sequence>MGKNLTILFAPVPGVGHVNACIGLAEVLLSRGHKIVFAVDQSFAGKLLPFGFIEETVTSNEMKGEKAGEYSATSILSSGVLSGVSTLKKLKIMQNLSIIEVFVDALRQNEPQMKAFVAKHNPDVIVIDNFVGSPALMYANRPWVGVCSMNPLFAIADDRTPPPGSGLSINGNRDEWKAYEEDSGQMFANAKNKYNKWMKEKGLPTVETNSALMLKSPYLNIYGFPEELDYTDLRPLPEKWLRVDAFMKIGEKQEFKIPDKFFDRDIEKTILSKSNHKFIVSKGLLGDTYELADNMWGENSVPQTKVLPLV</sequence>
<evidence type="ECO:0000313" key="1">
    <source>
        <dbReference type="EMBL" id="CAD7640250.1"/>
    </source>
</evidence>
<evidence type="ECO:0000313" key="2">
    <source>
        <dbReference type="Proteomes" id="UP000759131"/>
    </source>
</evidence>
<gene>
    <name evidence="1" type="ORF">OSB1V03_LOCUS18122</name>
</gene>
<protein>
    <recommendedName>
        <fullName evidence="3">UDP-glycosyltransferase</fullName>
    </recommendedName>
</protein>
<dbReference type="Proteomes" id="UP000759131">
    <property type="component" value="Unassembled WGS sequence"/>
</dbReference>